<proteinExistence type="predicted"/>
<evidence type="ECO:0000313" key="1">
    <source>
        <dbReference type="EMBL" id="SHI43344.1"/>
    </source>
</evidence>
<dbReference type="RefSeq" id="WP_143157567.1">
    <property type="nucleotide sequence ID" value="NZ_FQYR01000002.1"/>
</dbReference>
<gene>
    <name evidence="1" type="ORF">SAMN02745181_0110</name>
</gene>
<protein>
    <submittedName>
        <fullName evidence="1">Uncharacterized protein</fullName>
    </submittedName>
</protein>
<evidence type="ECO:0000313" key="2">
    <source>
        <dbReference type="Proteomes" id="UP000184510"/>
    </source>
</evidence>
<dbReference type="EMBL" id="FQYR01000002">
    <property type="protein sequence ID" value="SHI43344.1"/>
    <property type="molecule type" value="Genomic_DNA"/>
</dbReference>
<sequence length="176" mass="20045">MGADRSIYWIRGSRIQELGGKDVIGDVDWAEALFKIQGDGGAGMIASAPLYRWAFWHDELIQNASGATNKSVKNLIRIIEVLEPDYDFIQRSSEEVCGMELVLVGEQKNFVLNREVSKELIALSKEIVVCDVMKYYSPDDKTVKRRPVERSIYELVYGLSDSYYALDRQLVSSVYY</sequence>
<keyword evidence="2" id="KW-1185">Reference proteome</keyword>
<dbReference type="InParanoid" id="A0A1M6B3M3"/>
<dbReference type="Proteomes" id="UP000184510">
    <property type="component" value="Unassembled WGS sequence"/>
</dbReference>
<dbReference type="AlphaFoldDB" id="A0A1M6B3M3"/>
<name>A0A1M6B3M3_9BACT</name>
<organism evidence="1 2">
    <name type="scientific">Rubritalea squalenifaciens DSM 18772</name>
    <dbReference type="NCBI Taxonomy" id="1123071"/>
    <lineage>
        <taxon>Bacteria</taxon>
        <taxon>Pseudomonadati</taxon>
        <taxon>Verrucomicrobiota</taxon>
        <taxon>Verrucomicrobiia</taxon>
        <taxon>Verrucomicrobiales</taxon>
        <taxon>Rubritaleaceae</taxon>
        <taxon>Rubritalea</taxon>
    </lineage>
</organism>
<accession>A0A1M6B3M3</accession>
<dbReference type="STRING" id="1123071.SAMN02745181_0110"/>
<reference evidence="1 2" key="1">
    <citation type="submission" date="2016-11" db="EMBL/GenBank/DDBJ databases">
        <authorList>
            <person name="Jaros S."/>
            <person name="Januszkiewicz K."/>
            <person name="Wedrychowicz H."/>
        </authorList>
    </citation>
    <scope>NUCLEOTIDE SEQUENCE [LARGE SCALE GENOMIC DNA]</scope>
    <source>
        <strain evidence="1 2">DSM 18772</strain>
    </source>
</reference>